<protein>
    <recommendedName>
        <fullName evidence="6 7">Large ribosomal subunit protein bL9</fullName>
    </recommendedName>
</protein>
<accession>A0ABR7LNT7</accession>
<feature type="domain" description="Ribosomal protein L9" evidence="8">
    <location>
        <begin position="13"/>
        <end position="40"/>
    </location>
</feature>
<dbReference type="RefSeq" id="WP_187243169.1">
    <property type="nucleotide sequence ID" value="NZ_BAAAOK010000059.1"/>
</dbReference>
<dbReference type="InterPro" id="IPR036935">
    <property type="entry name" value="Ribosomal_bL9_N_sf"/>
</dbReference>
<reference evidence="9 10" key="1">
    <citation type="submission" date="2020-06" db="EMBL/GenBank/DDBJ databases">
        <title>Actinomadura xiongansis sp. nov., isolated from soil of Baiyangdian.</title>
        <authorList>
            <person name="Zhang X."/>
        </authorList>
    </citation>
    <scope>NUCLEOTIDE SEQUENCE [LARGE SCALE GENOMIC DNA]</scope>
    <source>
        <strain evidence="9 10">HBUM206468</strain>
    </source>
</reference>
<evidence type="ECO:0000256" key="5">
    <source>
        <dbReference type="ARBA" id="ARBA00023274"/>
    </source>
</evidence>
<dbReference type="HAMAP" id="MF_00503">
    <property type="entry name" value="Ribosomal_bL9"/>
    <property type="match status" value="1"/>
</dbReference>
<dbReference type="PROSITE" id="PS00651">
    <property type="entry name" value="RIBOSOMAL_L9"/>
    <property type="match status" value="1"/>
</dbReference>
<comment type="function">
    <text evidence="7">Binds to the 23S rRNA.</text>
</comment>
<keyword evidence="3 7" id="KW-0694">RNA-binding</keyword>
<evidence type="ECO:0000256" key="7">
    <source>
        <dbReference type="HAMAP-Rule" id="MF_00503"/>
    </source>
</evidence>
<dbReference type="SUPFAM" id="SSF55658">
    <property type="entry name" value="L9 N-domain-like"/>
    <property type="match status" value="1"/>
</dbReference>
<keyword evidence="4 7" id="KW-0689">Ribosomal protein</keyword>
<gene>
    <name evidence="7 9" type="primary">rplI</name>
    <name evidence="9" type="ORF">HKK74_11660</name>
</gene>
<dbReference type="InterPro" id="IPR000244">
    <property type="entry name" value="Ribosomal_bL9"/>
</dbReference>
<evidence type="ECO:0000256" key="2">
    <source>
        <dbReference type="ARBA" id="ARBA00022730"/>
    </source>
</evidence>
<evidence type="ECO:0000259" key="8">
    <source>
        <dbReference type="PROSITE" id="PS00651"/>
    </source>
</evidence>
<keyword evidence="5 7" id="KW-0687">Ribonucleoprotein</keyword>
<dbReference type="EMBL" id="JABVEC010000007">
    <property type="protein sequence ID" value="MBC6466150.1"/>
    <property type="molecule type" value="Genomic_DNA"/>
</dbReference>
<proteinExistence type="inferred from homology"/>
<dbReference type="PANTHER" id="PTHR21368">
    <property type="entry name" value="50S RIBOSOMAL PROTEIN L9"/>
    <property type="match status" value="1"/>
</dbReference>
<sequence length="148" mass="16148">MKLILTQQVSGLGEPGDVVEVKDGYGRNYLVPRGFAMKWTPGAEKQIDLIRKARSAREIATLDHATEIANRLKSLNVRLRTRAGDSGRLFGSVTAADIAGAVKDSGGPDLDKRRIEVRNPIKTIGEHRVSVRLHPEVNATIQLQVIGS</sequence>
<dbReference type="Proteomes" id="UP000805614">
    <property type="component" value="Unassembled WGS sequence"/>
</dbReference>
<dbReference type="InterPro" id="IPR020594">
    <property type="entry name" value="Ribosomal_bL9_bac/chp"/>
</dbReference>
<comment type="similarity">
    <text evidence="1 7">Belongs to the bacterial ribosomal protein bL9 family.</text>
</comment>
<dbReference type="Pfam" id="PF03948">
    <property type="entry name" value="Ribosomal_L9_C"/>
    <property type="match status" value="1"/>
</dbReference>
<dbReference type="GO" id="GO:0005840">
    <property type="term" value="C:ribosome"/>
    <property type="evidence" value="ECO:0007669"/>
    <property type="project" value="UniProtKB-KW"/>
</dbReference>
<dbReference type="InterPro" id="IPR009027">
    <property type="entry name" value="Ribosomal_bL9/RNase_H1_N"/>
</dbReference>
<name>A0ABR7LNT7_9ACTN</name>
<evidence type="ECO:0000256" key="1">
    <source>
        <dbReference type="ARBA" id="ARBA00010605"/>
    </source>
</evidence>
<dbReference type="InterPro" id="IPR020069">
    <property type="entry name" value="Ribosomal_bL9_C"/>
</dbReference>
<evidence type="ECO:0000256" key="6">
    <source>
        <dbReference type="ARBA" id="ARBA00035292"/>
    </source>
</evidence>
<evidence type="ECO:0000256" key="4">
    <source>
        <dbReference type="ARBA" id="ARBA00022980"/>
    </source>
</evidence>
<evidence type="ECO:0000313" key="9">
    <source>
        <dbReference type="EMBL" id="MBC6466150.1"/>
    </source>
</evidence>
<organism evidence="9 10">
    <name type="scientific">Actinomadura alba</name>
    <dbReference type="NCBI Taxonomy" id="406431"/>
    <lineage>
        <taxon>Bacteria</taxon>
        <taxon>Bacillati</taxon>
        <taxon>Actinomycetota</taxon>
        <taxon>Actinomycetes</taxon>
        <taxon>Streptosporangiales</taxon>
        <taxon>Thermomonosporaceae</taxon>
        <taxon>Actinomadura</taxon>
    </lineage>
</organism>
<dbReference type="SUPFAM" id="SSF55653">
    <property type="entry name" value="Ribosomal protein L9 C-domain"/>
    <property type="match status" value="1"/>
</dbReference>
<keyword evidence="2 7" id="KW-0699">rRNA-binding</keyword>
<evidence type="ECO:0000313" key="10">
    <source>
        <dbReference type="Proteomes" id="UP000805614"/>
    </source>
</evidence>
<comment type="caution">
    <text evidence="9">The sequence shown here is derived from an EMBL/GenBank/DDBJ whole genome shotgun (WGS) entry which is preliminary data.</text>
</comment>
<evidence type="ECO:0000256" key="3">
    <source>
        <dbReference type="ARBA" id="ARBA00022884"/>
    </source>
</evidence>
<dbReference type="NCBIfam" id="TIGR00158">
    <property type="entry name" value="L9"/>
    <property type="match status" value="1"/>
</dbReference>
<dbReference type="Gene3D" id="3.10.430.100">
    <property type="entry name" value="Ribosomal protein L9, C-terminal domain"/>
    <property type="match status" value="1"/>
</dbReference>
<dbReference type="InterPro" id="IPR020070">
    <property type="entry name" value="Ribosomal_bL9_N"/>
</dbReference>
<dbReference type="Gene3D" id="3.40.5.10">
    <property type="entry name" value="Ribosomal protein L9, N-terminal domain"/>
    <property type="match status" value="1"/>
</dbReference>
<dbReference type="InterPro" id="IPR036791">
    <property type="entry name" value="Ribosomal_bL9_C_sf"/>
</dbReference>
<keyword evidence="10" id="KW-1185">Reference proteome</keyword>
<dbReference type="Pfam" id="PF01281">
    <property type="entry name" value="Ribosomal_L9_N"/>
    <property type="match status" value="1"/>
</dbReference>